<evidence type="ECO:0000256" key="13">
    <source>
        <dbReference type="SAM" id="Phobius"/>
    </source>
</evidence>
<dbReference type="PROSITE" id="PS50262">
    <property type="entry name" value="G_PROTEIN_RECEP_F1_2"/>
    <property type="match status" value="1"/>
</dbReference>
<comment type="subcellular location">
    <subcellularLocation>
        <location evidence="1">Cell membrane</location>
        <topology evidence="1">Multi-pass membrane protein</topology>
    </subcellularLocation>
</comment>
<dbReference type="CDD" id="cd15002">
    <property type="entry name" value="7tmA_GPR151"/>
    <property type="match status" value="1"/>
</dbReference>
<dbReference type="PANTHER" id="PTHR45695:SF1">
    <property type="entry name" value="G-PROTEIN COUPLED RECEPTOR 151"/>
    <property type="match status" value="1"/>
</dbReference>
<dbReference type="AlphaFoldDB" id="A0A553QMA1"/>
<evidence type="ECO:0000256" key="7">
    <source>
        <dbReference type="ARBA" id="ARBA00023157"/>
    </source>
</evidence>
<dbReference type="InterPro" id="IPR017452">
    <property type="entry name" value="GPCR_Rhodpsn_7TM"/>
</dbReference>
<feature type="region of interest" description="Disordered" evidence="12">
    <location>
        <begin position="402"/>
        <end position="489"/>
    </location>
</feature>
<dbReference type="EMBL" id="SRMA01025779">
    <property type="protein sequence ID" value="TRY91119.1"/>
    <property type="molecule type" value="Genomic_DNA"/>
</dbReference>
<keyword evidence="2" id="KW-1003">Cell membrane</keyword>
<dbReference type="GO" id="GO:0005886">
    <property type="term" value="C:plasma membrane"/>
    <property type="evidence" value="ECO:0007669"/>
    <property type="project" value="UniProtKB-SubCell"/>
</dbReference>
<keyword evidence="4 13" id="KW-1133">Transmembrane helix</keyword>
<keyword evidence="10" id="KW-0807">Transducer</keyword>
<feature type="transmembrane region" description="Helical" evidence="13">
    <location>
        <begin position="145"/>
        <end position="168"/>
    </location>
</feature>
<dbReference type="OrthoDB" id="8905260at2759"/>
<name>A0A553QMA1_9TELE</name>
<keyword evidence="3 13" id="KW-0812">Transmembrane</keyword>
<dbReference type="Pfam" id="PF00001">
    <property type="entry name" value="7tm_1"/>
    <property type="match status" value="1"/>
</dbReference>
<evidence type="ECO:0000256" key="2">
    <source>
        <dbReference type="ARBA" id="ARBA00022475"/>
    </source>
</evidence>
<feature type="compositionally biased region" description="Basic and acidic residues" evidence="12">
    <location>
        <begin position="424"/>
        <end position="440"/>
    </location>
</feature>
<keyword evidence="9" id="KW-0325">Glycoprotein</keyword>
<feature type="compositionally biased region" description="Pro residues" evidence="12">
    <location>
        <begin position="411"/>
        <end position="422"/>
    </location>
</feature>
<feature type="transmembrane region" description="Helical" evidence="13">
    <location>
        <begin position="362"/>
        <end position="382"/>
    </location>
</feature>
<protein>
    <recommendedName>
        <fullName evidence="11">GPCR-2037</fullName>
    </recommendedName>
</protein>
<dbReference type="PRINTS" id="PR00237">
    <property type="entry name" value="GPCRRHODOPSN"/>
</dbReference>
<dbReference type="Proteomes" id="UP000316079">
    <property type="component" value="Unassembled WGS sequence"/>
</dbReference>
<sequence length="489" mass="55072">MERHRHKFTAADLTTFHSTDAQLSSTNLDKKEPEQYPEREWEESEGRDSAHGGFLSDHTSDSTIVTSSSTSEDMDKLASLNLSGNASVLQRSLAERSGFQQLDPGELRLLVPVILGTICVLGFTGNLTAMGVLISNARKSKLSLINALILNLMLADSLLLAFGVPFKAVALSKSSWSLGLFICRTGEWFLHVCMAAKSFTMTVMAKACYKYVSNPTKQVSFRMKTILTVLIFTWLLACTIPIPQWLFSNLESETNGMICVQQVPPNSRNFMSVYVKGYPLLVYCAPLSLALMYFWKAYGRCQHRSSKTQNLRTQIRSRKLTLMLFSLTLTMASMWLPHWVFWVWMRYAVEIDGSFPPVLFSVSAQILMVSISLVDPVIVLALSEEFREGYIGLWRRLTLRKQPAKPKPGPHHPTAPKSPTPRPETARIQEVKPAEEKTDAPESPGNKDGIVLQDLEQFWQERESGSQNLENDPVPWEHHENQENKQGNT</sequence>
<evidence type="ECO:0000256" key="11">
    <source>
        <dbReference type="ARBA" id="ARBA00076555"/>
    </source>
</evidence>
<evidence type="ECO:0000259" key="14">
    <source>
        <dbReference type="PROSITE" id="PS50262"/>
    </source>
</evidence>
<organism evidence="15 16">
    <name type="scientific">Danionella cerebrum</name>
    <dbReference type="NCBI Taxonomy" id="2873325"/>
    <lineage>
        <taxon>Eukaryota</taxon>
        <taxon>Metazoa</taxon>
        <taxon>Chordata</taxon>
        <taxon>Craniata</taxon>
        <taxon>Vertebrata</taxon>
        <taxon>Euteleostomi</taxon>
        <taxon>Actinopterygii</taxon>
        <taxon>Neopterygii</taxon>
        <taxon>Teleostei</taxon>
        <taxon>Ostariophysi</taxon>
        <taxon>Cypriniformes</taxon>
        <taxon>Danionidae</taxon>
        <taxon>Danioninae</taxon>
        <taxon>Danionella</taxon>
    </lineage>
</organism>
<evidence type="ECO:0000256" key="10">
    <source>
        <dbReference type="ARBA" id="ARBA00023224"/>
    </source>
</evidence>
<dbReference type="SUPFAM" id="SSF81321">
    <property type="entry name" value="Family A G protein-coupled receptor-like"/>
    <property type="match status" value="1"/>
</dbReference>
<accession>A0A553QMA1</accession>
<keyword evidence="5" id="KW-0297">G-protein coupled receptor</keyword>
<dbReference type="PANTHER" id="PTHR45695">
    <property type="entry name" value="LEUCOKININ RECEPTOR-RELATED"/>
    <property type="match status" value="1"/>
</dbReference>
<keyword evidence="7" id="KW-1015">Disulfide bond</keyword>
<evidence type="ECO:0000256" key="6">
    <source>
        <dbReference type="ARBA" id="ARBA00023136"/>
    </source>
</evidence>
<dbReference type="FunFam" id="1.20.1070.10:FF:000215">
    <property type="entry name" value="G protein-coupled receptor 151"/>
    <property type="match status" value="1"/>
</dbReference>
<evidence type="ECO:0000256" key="1">
    <source>
        <dbReference type="ARBA" id="ARBA00004651"/>
    </source>
</evidence>
<feature type="transmembrane region" description="Helical" evidence="13">
    <location>
        <begin position="109"/>
        <end position="133"/>
    </location>
</feature>
<evidence type="ECO:0000313" key="16">
    <source>
        <dbReference type="Proteomes" id="UP000316079"/>
    </source>
</evidence>
<evidence type="ECO:0000256" key="4">
    <source>
        <dbReference type="ARBA" id="ARBA00022989"/>
    </source>
</evidence>
<keyword evidence="8" id="KW-0675">Receptor</keyword>
<feature type="compositionally biased region" description="Basic and acidic residues" evidence="12">
    <location>
        <begin position="28"/>
        <end position="50"/>
    </location>
</feature>
<feature type="transmembrane region" description="Helical" evidence="13">
    <location>
        <begin position="280"/>
        <end position="299"/>
    </location>
</feature>
<dbReference type="GO" id="GO:0004930">
    <property type="term" value="F:G protein-coupled receptor activity"/>
    <property type="evidence" value="ECO:0007669"/>
    <property type="project" value="UniProtKB-KW"/>
</dbReference>
<evidence type="ECO:0000256" key="8">
    <source>
        <dbReference type="ARBA" id="ARBA00023170"/>
    </source>
</evidence>
<feature type="compositionally biased region" description="Low complexity" evidence="12">
    <location>
        <begin position="61"/>
        <end position="70"/>
    </location>
</feature>
<reference evidence="15 16" key="1">
    <citation type="journal article" date="2019" name="Sci. Data">
        <title>Hybrid genome assembly and annotation of Danionella translucida.</title>
        <authorList>
            <person name="Kadobianskyi M."/>
            <person name="Schulze L."/>
            <person name="Schuelke M."/>
            <person name="Judkewitz B."/>
        </authorList>
    </citation>
    <scope>NUCLEOTIDE SEQUENCE [LARGE SCALE GENOMIC DNA]</scope>
    <source>
        <strain evidence="15 16">Bolton</strain>
    </source>
</reference>
<feature type="transmembrane region" description="Helical" evidence="13">
    <location>
        <begin position="320"/>
        <end position="342"/>
    </location>
</feature>
<evidence type="ECO:0000313" key="15">
    <source>
        <dbReference type="EMBL" id="TRY91119.1"/>
    </source>
</evidence>
<dbReference type="InterPro" id="IPR000276">
    <property type="entry name" value="GPCR_Rhodpsn"/>
</dbReference>
<proteinExistence type="predicted"/>
<feature type="region of interest" description="Disordered" evidence="12">
    <location>
        <begin position="19"/>
        <end position="70"/>
    </location>
</feature>
<comment type="caution">
    <text evidence="15">The sequence shown here is derived from an EMBL/GenBank/DDBJ whole genome shotgun (WGS) entry which is preliminary data.</text>
</comment>
<dbReference type="Gene3D" id="1.20.1070.10">
    <property type="entry name" value="Rhodopsin 7-helix transmembrane proteins"/>
    <property type="match status" value="1"/>
</dbReference>
<feature type="domain" description="G-protein coupled receptors family 1 profile" evidence="14">
    <location>
        <begin position="125"/>
        <end position="379"/>
    </location>
</feature>
<keyword evidence="6 13" id="KW-0472">Membrane</keyword>
<gene>
    <name evidence="15" type="ORF">DNTS_020411</name>
</gene>
<keyword evidence="16" id="KW-1185">Reference proteome</keyword>
<evidence type="ECO:0000256" key="12">
    <source>
        <dbReference type="SAM" id="MobiDB-lite"/>
    </source>
</evidence>
<evidence type="ECO:0000256" key="3">
    <source>
        <dbReference type="ARBA" id="ARBA00022692"/>
    </source>
</evidence>
<feature type="transmembrane region" description="Helical" evidence="13">
    <location>
        <begin position="188"/>
        <end position="205"/>
    </location>
</feature>
<evidence type="ECO:0000256" key="5">
    <source>
        <dbReference type="ARBA" id="ARBA00023040"/>
    </source>
</evidence>
<feature type="transmembrane region" description="Helical" evidence="13">
    <location>
        <begin position="226"/>
        <end position="247"/>
    </location>
</feature>
<evidence type="ECO:0000256" key="9">
    <source>
        <dbReference type="ARBA" id="ARBA00023180"/>
    </source>
</evidence>
<dbReference type="STRING" id="623744.A0A553QMA1"/>